<protein>
    <submittedName>
        <fullName evidence="2">Uncharacterized protein</fullName>
    </submittedName>
</protein>
<dbReference type="Proteomes" id="UP000032702">
    <property type="component" value="Unassembled WGS sequence"/>
</dbReference>
<evidence type="ECO:0000313" key="2">
    <source>
        <dbReference type="EMBL" id="EAU61859.1"/>
    </source>
</evidence>
<dbReference type="PATRIC" id="fig|378806.16.peg.602"/>
<dbReference type="AlphaFoldDB" id="Q08MZ9"/>
<feature type="region of interest" description="Disordered" evidence="1">
    <location>
        <begin position="1"/>
        <end position="22"/>
    </location>
</feature>
<evidence type="ECO:0000313" key="3">
    <source>
        <dbReference type="Proteomes" id="UP000032702"/>
    </source>
</evidence>
<dbReference type="EMBL" id="AAMD01000315">
    <property type="protein sequence ID" value="EAU61859.1"/>
    <property type="molecule type" value="Genomic_DNA"/>
</dbReference>
<dbReference type="Pfam" id="PF18944">
    <property type="entry name" value="DUF5691"/>
    <property type="match status" value="1"/>
</dbReference>
<gene>
    <name evidence="2" type="ORF">STIAU_4552</name>
</gene>
<accession>Q08MZ9</accession>
<proteinExistence type="predicted"/>
<comment type="caution">
    <text evidence="2">The sequence shown here is derived from an EMBL/GenBank/DDBJ whole genome shotgun (WGS) entry which is preliminary data.</text>
</comment>
<dbReference type="InterPro" id="IPR043746">
    <property type="entry name" value="DUF5691"/>
</dbReference>
<reference evidence="2 3" key="1">
    <citation type="submission" date="2006-04" db="EMBL/GenBank/DDBJ databases">
        <authorList>
            <person name="Nierman W.C."/>
        </authorList>
    </citation>
    <scope>NUCLEOTIDE SEQUENCE [LARGE SCALE GENOMIC DNA]</scope>
    <source>
        <strain evidence="2 3">DW4/3-1</strain>
    </source>
</reference>
<name>Q08MZ9_STIAD</name>
<sequence>MGWGGTQTLERPRAGKNVCAGRSPPVSELDALTRLATLGTARAPDPGTLEGVAAQAFHALEGLSPEKRLLLAAGVRAVAQAAGHPLSRRAPPEEAAPADTLEVCPPRVIALLTELLVAQDAEVLRECFGRMAQARRRLPPELLPRVLSLQEPSLRLAAEPVLGERGRWLSQINPTWRSFSPSAAHPSEAERLWTEGTLEERRTVLAATRLTHPAQARAWLEGTFPQEKAEHRARFLACFEQGLSAEDEPLLELGRKDRSAGVREVARGLLAQLPGSAFTQRMMERARAVLLWEPRSGLHIQFPSRWDAEAERDGLDKPPPGLGQHAHWLVRLLACVPPSSWEAWFAASPAQLVAAAGKTDEGVALSEGWAQALRLGASSDWAAALLSFWPRLDSKVLEPERAQSLAITVFGHLPLAERASRTLRILQGEDALPSLERALALTPAPWPVELGRAWLQALRAQDVSNPRALALFGSLRHAALALPFECLEAASEPFESASPLLQGHPALQRFQQTVSQRRILHQELTP</sequence>
<organism evidence="2 3">
    <name type="scientific">Stigmatella aurantiaca (strain DW4/3-1)</name>
    <dbReference type="NCBI Taxonomy" id="378806"/>
    <lineage>
        <taxon>Bacteria</taxon>
        <taxon>Pseudomonadati</taxon>
        <taxon>Myxococcota</taxon>
        <taxon>Myxococcia</taxon>
        <taxon>Myxococcales</taxon>
        <taxon>Cystobacterineae</taxon>
        <taxon>Archangiaceae</taxon>
        <taxon>Stigmatella</taxon>
    </lineage>
</organism>
<evidence type="ECO:0000256" key="1">
    <source>
        <dbReference type="SAM" id="MobiDB-lite"/>
    </source>
</evidence>